<proteinExistence type="inferred from homology"/>
<dbReference type="GO" id="GO:0005829">
    <property type="term" value="C:cytosol"/>
    <property type="evidence" value="ECO:0007669"/>
    <property type="project" value="TreeGrafter"/>
</dbReference>
<dbReference type="STRING" id="1304284.L21TH_0084"/>
<keyword evidence="2" id="KW-0560">Oxidoreductase</keyword>
<keyword evidence="6" id="KW-1185">Reference proteome</keyword>
<reference evidence="5 6" key="1">
    <citation type="journal article" date="2015" name="Geomicrobiol. J.">
        <title>Caldisalinibacter kiritimatiensis gen. nov., sp. nov., a moderately thermohalophilic thiosulfate-reducing bacterium from a hypersaline microbial mat.</title>
        <authorList>
            <person name="Ben Hania W."/>
            <person name="Joseph M."/>
            <person name="Fiebig A."/>
            <person name="Bunk B."/>
            <person name="Klenk H.-P."/>
            <person name="Fardeau M.-L."/>
            <person name="Spring S."/>
        </authorList>
    </citation>
    <scope>NUCLEOTIDE SEQUENCE [LARGE SCALE GENOMIC DNA]</scope>
    <source>
        <strain evidence="5 6">L21-TH-D2</strain>
    </source>
</reference>
<comment type="caution">
    <text evidence="5">The sequence shown here is derived from an EMBL/GenBank/DDBJ whole genome shotgun (WGS) entry which is preliminary data.</text>
</comment>
<gene>
    <name evidence="5" type="ORF">L21TH_0084</name>
</gene>
<dbReference type="Gene3D" id="3.20.20.100">
    <property type="entry name" value="NADP-dependent oxidoreductase domain"/>
    <property type="match status" value="1"/>
</dbReference>
<feature type="domain" description="NADP-dependent oxidoreductase" evidence="4">
    <location>
        <begin position="14"/>
        <end position="292"/>
    </location>
</feature>
<evidence type="ECO:0000259" key="4">
    <source>
        <dbReference type="Pfam" id="PF00248"/>
    </source>
</evidence>
<organism evidence="5 6">
    <name type="scientific">Caldisalinibacter kiritimatiensis</name>
    <dbReference type="NCBI Taxonomy" id="1304284"/>
    <lineage>
        <taxon>Bacteria</taxon>
        <taxon>Bacillati</taxon>
        <taxon>Bacillota</taxon>
        <taxon>Tissierellia</taxon>
        <taxon>Tissierellales</taxon>
        <taxon>Thermohalobacteraceae</taxon>
        <taxon>Caldisalinibacter</taxon>
    </lineage>
</organism>
<accession>R1AYQ1</accession>
<dbReference type="eggNOG" id="COG4989">
    <property type="taxonomic scope" value="Bacteria"/>
</dbReference>
<evidence type="ECO:0000256" key="1">
    <source>
        <dbReference type="ARBA" id="ARBA00022857"/>
    </source>
</evidence>
<dbReference type="PANTHER" id="PTHR43364">
    <property type="entry name" value="NADH-SPECIFIC METHYLGLYOXAL REDUCTASE-RELATED"/>
    <property type="match status" value="1"/>
</dbReference>
<dbReference type="InterPro" id="IPR050523">
    <property type="entry name" value="AKR_Detox_Biosynth"/>
</dbReference>
<dbReference type="InterPro" id="IPR036812">
    <property type="entry name" value="NAD(P)_OxRdtase_dom_sf"/>
</dbReference>
<evidence type="ECO:0000313" key="6">
    <source>
        <dbReference type="Proteomes" id="UP000013378"/>
    </source>
</evidence>
<dbReference type="AlphaFoldDB" id="R1AYQ1"/>
<comment type="similarity">
    <text evidence="3">Belongs to the aldo/keto reductase family. Aldo/keto reductase 2 subfamily.</text>
</comment>
<dbReference type="GO" id="GO:0016491">
    <property type="term" value="F:oxidoreductase activity"/>
    <property type="evidence" value="ECO:0007669"/>
    <property type="project" value="UniProtKB-KW"/>
</dbReference>
<dbReference type="RefSeq" id="WP_006305835.1">
    <property type="nucleotide sequence ID" value="NZ_ARZA01000014.1"/>
</dbReference>
<protein>
    <submittedName>
        <fullName evidence="5">Oxidoreductase, aldo/keto reductase family</fullName>
    </submittedName>
</protein>
<dbReference type="CDD" id="cd19092">
    <property type="entry name" value="AKR_BsYcsN_EcYdhF-like"/>
    <property type="match status" value="1"/>
</dbReference>
<keyword evidence="1" id="KW-0521">NADP</keyword>
<dbReference type="OrthoDB" id="9773828at2"/>
<evidence type="ECO:0000256" key="3">
    <source>
        <dbReference type="ARBA" id="ARBA00038157"/>
    </source>
</evidence>
<dbReference type="PANTHER" id="PTHR43364:SF1">
    <property type="entry name" value="OXIDOREDUCTASE YDHF"/>
    <property type="match status" value="1"/>
</dbReference>
<dbReference type="Proteomes" id="UP000013378">
    <property type="component" value="Unassembled WGS sequence"/>
</dbReference>
<dbReference type="SUPFAM" id="SSF51430">
    <property type="entry name" value="NAD(P)-linked oxidoreductase"/>
    <property type="match status" value="1"/>
</dbReference>
<evidence type="ECO:0000313" key="5">
    <source>
        <dbReference type="EMBL" id="EOD01837.1"/>
    </source>
</evidence>
<name>R1AYQ1_9FIRM</name>
<dbReference type="EMBL" id="ARZA01000014">
    <property type="protein sequence ID" value="EOD01837.1"/>
    <property type="molecule type" value="Genomic_DNA"/>
</dbReference>
<dbReference type="InterPro" id="IPR023210">
    <property type="entry name" value="NADP_OxRdtase_dom"/>
</dbReference>
<sequence>MEKIRLSDTLKLSRIVQGFMRLSDWNMSKEERLNFIEQCIDMGITSFDHADIYGGYICEELFGEALELKPQLRDKMEIITKCGIKIISPNRPEHRVKHYDTSKEHIINSVNNSLKNLRTDYIDLLLIHRPDPFMNPEEVAEAFNTLYRDGKVRNFGVSNFTPSQFNMLSSYLDMPLVTNQIEISVMQYENFRNGTIDLCLEKRIPPLAWSPLAGGKVFTSEDEKSVRLRNVLEKIADELNVDGIDKIMYAWLLNHPAKIIPIVGSGKISRVKRAVESLDIKLDRQQWFEILEASNGRRVP</sequence>
<evidence type="ECO:0000256" key="2">
    <source>
        <dbReference type="ARBA" id="ARBA00023002"/>
    </source>
</evidence>
<dbReference type="FunFam" id="3.20.20.100:FF:000008">
    <property type="entry name" value="Aldo/keto reductase family oxidoreductase"/>
    <property type="match status" value="1"/>
</dbReference>
<dbReference type="Pfam" id="PF00248">
    <property type="entry name" value="Aldo_ket_red"/>
    <property type="match status" value="1"/>
</dbReference>
<dbReference type="PATRIC" id="fig|1304284.3.peg.82"/>